<accession>A0A4U0ZC22</accession>
<dbReference type="RefSeq" id="WP_136783219.1">
    <property type="nucleotide sequence ID" value="NZ_SWCO01000009.1"/>
</dbReference>
<dbReference type="GO" id="GO:0004674">
    <property type="term" value="F:protein serine/threonine kinase activity"/>
    <property type="evidence" value="ECO:0007669"/>
    <property type="project" value="TreeGrafter"/>
</dbReference>
<evidence type="ECO:0000313" key="7">
    <source>
        <dbReference type="Proteomes" id="UP000305471"/>
    </source>
</evidence>
<comment type="caution">
    <text evidence="6">The sequence shown here is derived from an EMBL/GenBank/DDBJ whole genome shotgun (WGS) entry which is preliminary data.</text>
</comment>
<proteinExistence type="inferred from homology"/>
<feature type="domain" description="HipA-like C-terminal" evidence="4">
    <location>
        <begin position="153"/>
        <end position="398"/>
    </location>
</feature>
<feature type="domain" description="HipA N-terminal subdomain 1" evidence="5">
    <location>
        <begin position="13"/>
        <end position="108"/>
    </location>
</feature>
<dbReference type="PANTHER" id="PTHR37419:SF1">
    <property type="entry name" value="SERINE_THREONINE-PROTEIN KINASE TOXIN HIPA"/>
    <property type="match status" value="1"/>
</dbReference>
<keyword evidence="7" id="KW-1185">Reference proteome</keyword>
<protein>
    <submittedName>
        <fullName evidence="6">Type II toxin-antitoxin system HipA family toxin</fullName>
    </submittedName>
</protein>
<dbReference type="EMBL" id="SWCO01000009">
    <property type="protein sequence ID" value="TKB02107.1"/>
    <property type="molecule type" value="Genomic_DNA"/>
</dbReference>
<dbReference type="Proteomes" id="UP000305471">
    <property type="component" value="Unassembled WGS sequence"/>
</dbReference>
<keyword evidence="2" id="KW-0808">Transferase</keyword>
<dbReference type="OrthoDB" id="9805913at2"/>
<evidence type="ECO:0000259" key="5">
    <source>
        <dbReference type="Pfam" id="PF13657"/>
    </source>
</evidence>
<reference evidence="6 7" key="1">
    <citation type="submission" date="2019-04" db="EMBL/GenBank/DDBJ databases">
        <title>Alteromonas portus sp. nov., an alginate lyase-excreting marine bacterium.</title>
        <authorList>
            <person name="Huang H."/>
            <person name="Mo K."/>
            <person name="Bao S."/>
        </authorList>
    </citation>
    <scope>NUCLEOTIDE SEQUENCE [LARGE SCALE GENOMIC DNA]</scope>
    <source>
        <strain evidence="6 7">HB161718</strain>
    </source>
</reference>
<dbReference type="Pfam" id="PF13657">
    <property type="entry name" value="Couple_hipA"/>
    <property type="match status" value="1"/>
</dbReference>
<dbReference type="PANTHER" id="PTHR37419">
    <property type="entry name" value="SERINE/THREONINE-PROTEIN KINASE TOXIN HIPA"/>
    <property type="match status" value="1"/>
</dbReference>
<sequence>MGRKSHTRTLYCSMNGFPVGELYSKKGRLSFKYTTEWLEVEGGRAISLSLPMQNAEITGDAVHAYFENLLPDTGAIREHIKDRLGADSAKPFDLLAKIGKDCVGALTFTTEPTTQEAPSLSLTPLSDADVAQTIRNTRLNKMLGMNSENDFRISLAGAQEKTALTLWENKWCQPQASTPTTHIIKPPILHHENLGINLSSSVDNEWFCQTFMKNLGLNVANCEIAQFEDQKVLVVERFDRRIDEGTIFRLPQEDICQALGKVSGSKYEEKGGPGSQQIMNLLSGSKNAYEDRLEFLRVQIVFWLLAAIDGHGKNFSIALDQDGYRLTPIYDVLSAYPYFGQGNIQAKKIKMAMKVHSKNTHYKWNEILARHWPEHAKKQGIPEAQTLAIMAYLSEKVEPALHASFKQANTIFDMHVGEIIAERTLTCLRKIASFLENPLSKKPYMLQ</sequence>
<dbReference type="Pfam" id="PF07804">
    <property type="entry name" value="HipA_C"/>
    <property type="match status" value="1"/>
</dbReference>
<dbReference type="InterPro" id="IPR012893">
    <property type="entry name" value="HipA-like_C"/>
</dbReference>
<dbReference type="InterPro" id="IPR052028">
    <property type="entry name" value="HipA_Ser/Thr_kinase"/>
</dbReference>
<evidence type="ECO:0000256" key="1">
    <source>
        <dbReference type="ARBA" id="ARBA00010164"/>
    </source>
</evidence>
<gene>
    <name evidence="6" type="ORF">E5672_16555</name>
</gene>
<evidence type="ECO:0000259" key="4">
    <source>
        <dbReference type="Pfam" id="PF07804"/>
    </source>
</evidence>
<organism evidence="6 7">
    <name type="scientific">Alteromonas portus</name>
    <dbReference type="NCBI Taxonomy" id="2565549"/>
    <lineage>
        <taxon>Bacteria</taxon>
        <taxon>Pseudomonadati</taxon>
        <taxon>Pseudomonadota</taxon>
        <taxon>Gammaproteobacteria</taxon>
        <taxon>Alteromonadales</taxon>
        <taxon>Alteromonadaceae</taxon>
        <taxon>Alteromonas/Salinimonas group</taxon>
        <taxon>Alteromonas</taxon>
    </lineage>
</organism>
<evidence type="ECO:0000256" key="2">
    <source>
        <dbReference type="ARBA" id="ARBA00022679"/>
    </source>
</evidence>
<dbReference type="InterPro" id="IPR017508">
    <property type="entry name" value="HipA_N1"/>
</dbReference>
<keyword evidence="3" id="KW-0418">Kinase</keyword>
<evidence type="ECO:0000256" key="3">
    <source>
        <dbReference type="ARBA" id="ARBA00022777"/>
    </source>
</evidence>
<evidence type="ECO:0000313" key="6">
    <source>
        <dbReference type="EMBL" id="TKB02107.1"/>
    </source>
</evidence>
<name>A0A4U0ZC22_9ALTE</name>
<dbReference type="NCBIfam" id="TIGR03071">
    <property type="entry name" value="couple_hipA"/>
    <property type="match status" value="1"/>
</dbReference>
<comment type="similarity">
    <text evidence="1">Belongs to the HipA Ser/Thr kinase family.</text>
</comment>
<dbReference type="CDD" id="cd17808">
    <property type="entry name" value="HipA_Ec_like"/>
    <property type="match status" value="1"/>
</dbReference>
<dbReference type="AlphaFoldDB" id="A0A4U0ZC22"/>
<dbReference type="GO" id="GO:0005829">
    <property type="term" value="C:cytosol"/>
    <property type="evidence" value="ECO:0007669"/>
    <property type="project" value="TreeGrafter"/>
</dbReference>